<dbReference type="InterPro" id="IPR051396">
    <property type="entry name" value="Bact_Antivir_Def_Nuclease"/>
</dbReference>
<dbReference type="GO" id="GO:0005524">
    <property type="term" value="F:ATP binding"/>
    <property type="evidence" value="ECO:0007669"/>
    <property type="project" value="InterPro"/>
</dbReference>
<organism evidence="2 3">
    <name type="scientific">Pseudoalteromonas arctica A 37-1-2</name>
    <dbReference type="NCBI Taxonomy" id="1117313"/>
    <lineage>
        <taxon>Bacteria</taxon>
        <taxon>Pseudomonadati</taxon>
        <taxon>Pseudomonadota</taxon>
        <taxon>Gammaproteobacteria</taxon>
        <taxon>Alteromonadales</taxon>
        <taxon>Pseudoalteromonadaceae</taxon>
        <taxon>Pseudoalteromonas</taxon>
    </lineage>
</organism>
<evidence type="ECO:0000313" key="3">
    <source>
        <dbReference type="Proteomes" id="UP000016505"/>
    </source>
</evidence>
<feature type="domain" description="AAA+ ATPase" evidence="1">
    <location>
        <begin position="346"/>
        <end position="577"/>
    </location>
</feature>
<dbReference type="SUPFAM" id="SSF52540">
    <property type="entry name" value="P-loop containing nucleoside triphosphate hydrolases"/>
    <property type="match status" value="1"/>
</dbReference>
<dbReference type="EMBL" id="CP011025">
    <property type="protein sequence ID" value="ATC85235.1"/>
    <property type="molecule type" value="Genomic_DNA"/>
</dbReference>
<dbReference type="InterPro" id="IPR003959">
    <property type="entry name" value="ATPase_AAA_core"/>
</dbReference>
<dbReference type="Proteomes" id="UP000016505">
    <property type="component" value="Chromosome I"/>
</dbReference>
<protein>
    <recommendedName>
        <fullName evidence="1">AAA+ ATPase domain-containing protein</fullName>
    </recommendedName>
</protein>
<dbReference type="PANTHER" id="PTHR43581:SF4">
    <property type="entry name" value="ATP_GTP PHOSPHATASE"/>
    <property type="match status" value="1"/>
</dbReference>
<dbReference type="PANTHER" id="PTHR43581">
    <property type="entry name" value="ATP/GTP PHOSPHATASE"/>
    <property type="match status" value="1"/>
</dbReference>
<dbReference type="GO" id="GO:0016887">
    <property type="term" value="F:ATP hydrolysis activity"/>
    <property type="evidence" value="ECO:0007669"/>
    <property type="project" value="InterPro"/>
</dbReference>
<name>A0A290S0A5_9GAMM</name>
<dbReference type="AlphaFoldDB" id="A0A290S0A5"/>
<dbReference type="SMART" id="SM00382">
    <property type="entry name" value="AAA"/>
    <property type="match status" value="1"/>
</dbReference>
<dbReference type="InterPro" id="IPR041427">
    <property type="entry name" value="AbiJ-NTD3"/>
</dbReference>
<dbReference type="RefSeq" id="WP_010554105.1">
    <property type="nucleotide sequence ID" value="NZ_CP011025.1"/>
</dbReference>
<dbReference type="Gene3D" id="3.40.50.300">
    <property type="entry name" value="P-loop containing nucleotide triphosphate hydrolases"/>
    <property type="match status" value="1"/>
</dbReference>
<dbReference type="InterPro" id="IPR003593">
    <property type="entry name" value="AAA+_ATPase"/>
</dbReference>
<evidence type="ECO:0000313" key="2">
    <source>
        <dbReference type="EMBL" id="ATC85235.1"/>
    </source>
</evidence>
<dbReference type="InterPro" id="IPR027417">
    <property type="entry name" value="P-loop_NTPase"/>
</dbReference>
<dbReference type="Pfam" id="PF13304">
    <property type="entry name" value="AAA_21"/>
    <property type="match status" value="1"/>
</dbReference>
<gene>
    <name evidence="2" type="ORF">PARC_a0509</name>
</gene>
<sequence length="651" mass="75474">MNSSIRKIILGLIIAKEGSFDFANNRDEGFIPFLNEIWDLKSMPSEDSRFKNAEGDIIQHTINNDDWDYHELFEQRLKLLDDETQFIKFLEVFLLPKYQTSPEQTYYFIEKINGILESEDLTLATISYESDYPVLELMNKDTLDRPSDVPVNKIPFYVISYPSMPISRYVNNLEVDKEKPSKYFLLIADNWNDYSHETSFELVFFNNNEKVDLGFVKIASNKNNYTIQALPSEFLSLDEQFVSLGQDEDYYKNLYKMFGKAISSVLYSLKDAAFFTEISEEFENSNVFKKSLIRDDEAERMHRIAKPMVYEADLNNLYSFTYKFRPKYADSSIDVPFHFSTDNLLPKRMIALIGKNGAGKTQLLTTLPLEIAKEKSKFLSPQKPVYSKIIAVSYSTFDNFELPKNTSNFSYIYCGLRDEKGDVRSKQGQLQKFQNTWKKIAKLGRLEKWKKVISNFLDAELIDLFIKIDPEDGEKLYFDKHGFSKARESLSSGQSIVLYVVSEIVANIRLDSLLLFDEPETHLHPNAISQLMNGIAELINEFESYCVIATHSPIIIQEMFSRDVLIFSREENVPSINKIGVESFGENLSVITEEVFGNRSIPKFYETTMKKLVKRYKTYDKVLEILKEDNLPLSLNVRLYLQVLVENNAKN</sequence>
<dbReference type="Pfam" id="PF18860">
    <property type="entry name" value="AbiJ_NTD3"/>
    <property type="match status" value="1"/>
</dbReference>
<dbReference type="KEGG" id="part:PARC_a0509"/>
<accession>A0A290S0A5</accession>
<dbReference type="OrthoDB" id="3322489at2"/>
<reference evidence="2 3" key="1">
    <citation type="journal article" date="2012" name="J. Bacteriol.">
        <title>Genome sequences of type strains of seven species of the marine bacterium Pseudoalteromonas.</title>
        <authorList>
            <person name="Xie B.B."/>
            <person name="Shu Y.L."/>
            <person name="Qin Q.L."/>
            <person name="Rong J.C."/>
            <person name="Zhang X.Y."/>
            <person name="Chen X.L."/>
            <person name="Shi M."/>
            <person name="He H.L."/>
            <person name="Zhou B.C."/>
            <person name="Zhang Y.Z."/>
        </authorList>
    </citation>
    <scope>NUCLEOTIDE SEQUENCE [LARGE SCALE GENOMIC DNA]</scope>
    <source>
        <strain evidence="2 3">A 37-1-2</strain>
    </source>
</reference>
<evidence type="ECO:0000259" key="1">
    <source>
        <dbReference type="SMART" id="SM00382"/>
    </source>
</evidence>
<proteinExistence type="predicted"/>